<evidence type="ECO:0000256" key="1">
    <source>
        <dbReference type="ARBA" id="ARBA00009369"/>
    </source>
</evidence>
<comment type="function">
    <text evidence="5">Involved in formation and maintenance of cell shape.</text>
</comment>
<dbReference type="InterPro" id="IPR042177">
    <property type="entry name" value="Cell/Rod_1"/>
</dbReference>
<dbReference type="InterPro" id="IPR055342">
    <property type="entry name" value="MreC_beta-barrel_core"/>
</dbReference>
<gene>
    <name evidence="8" type="primary">mreC</name>
    <name evidence="8" type="ORF">GCM10008935_09710</name>
</gene>
<dbReference type="InterPro" id="IPR007221">
    <property type="entry name" value="MreC"/>
</dbReference>
<accession>A0ABP3JL19</accession>
<sequence>MPAFLRKRKLIVFLLSFILVVGLIGYSLRTEDSTSLPAQFAMDTVGFFQNIMHTPINAVVEIFDSVNDIRNVYDQNKVLKEELQDYKTLAYKVNELENENEELRAISEIDTTISDYESLNASVVARSPERWFQQVTINRGKQHGVEANMAVRTAEGMVGKVVNVSQLTSTVQLLSGFGTDHQVSAIIDGDDSVFGLVEGYDSETEQLVFRDLTGDDEIEEGQAVVTSGLGGVFPRGILIGEISSVELDSYGLTMVAYVEPAANLHDISQVMVVDRDLHSTVIDEEEEE</sequence>
<keyword evidence="9" id="KW-1185">Reference proteome</keyword>
<evidence type="ECO:0000256" key="4">
    <source>
        <dbReference type="ARBA" id="ARBA00032089"/>
    </source>
</evidence>
<dbReference type="PANTHER" id="PTHR34138">
    <property type="entry name" value="CELL SHAPE-DETERMINING PROTEIN MREC"/>
    <property type="match status" value="1"/>
</dbReference>
<name>A0ABP3JL19_9BACI</name>
<evidence type="ECO:0000313" key="9">
    <source>
        <dbReference type="Proteomes" id="UP001500740"/>
    </source>
</evidence>
<proteinExistence type="inferred from homology"/>
<evidence type="ECO:0000256" key="6">
    <source>
        <dbReference type="SAM" id="Coils"/>
    </source>
</evidence>
<dbReference type="Proteomes" id="UP001500740">
    <property type="component" value="Unassembled WGS sequence"/>
</dbReference>
<keyword evidence="6" id="KW-0175">Coiled coil</keyword>
<evidence type="ECO:0000256" key="3">
    <source>
        <dbReference type="ARBA" id="ARBA00022960"/>
    </source>
</evidence>
<comment type="caution">
    <text evidence="8">The sequence shown here is derived from an EMBL/GenBank/DDBJ whole genome shotgun (WGS) entry which is preliminary data.</text>
</comment>
<feature type="coiled-coil region" evidence="6">
    <location>
        <begin position="69"/>
        <end position="106"/>
    </location>
</feature>
<keyword evidence="3 5" id="KW-0133">Cell shape</keyword>
<dbReference type="Gene3D" id="2.40.10.340">
    <property type="entry name" value="Rod shape-determining protein MreC, domain 1"/>
    <property type="match status" value="1"/>
</dbReference>
<evidence type="ECO:0000256" key="5">
    <source>
        <dbReference type="PIRNR" id="PIRNR038471"/>
    </source>
</evidence>
<evidence type="ECO:0000259" key="7">
    <source>
        <dbReference type="Pfam" id="PF04085"/>
    </source>
</evidence>
<evidence type="ECO:0000256" key="2">
    <source>
        <dbReference type="ARBA" id="ARBA00013855"/>
    </source>
</evidence>
<feature type="domain" description="Rod shape-determining protein MreC beta-barrel core" evidence="7">
    <location>
        <begin position="123"/>
        <end position="273"/>
    </location>
</feature>
<dbReference type="RefSeq" id="WP_343782162.1">
    <property type="nucleotide sequence ID" value="NZ_BAAACZ010000009.1"/>
</dbReference>
<comment type="similarity">
    <text evidence="1 5">Belongs to the MreC family.</text>
</comment>
<dbReference type="InterPro" id="IPR042175">
    <property type="entry name" value="Cell/Rod_MreC_2"/>
</dbReference>
<dbReference type="EMBL" id="BAAACZ010000009">
    <property type="protein sequence ID" value="GAA0456846.1"/>
    <property type="molecule type" value="Genomic_DNA"/>
</dbReference>
<dbReference type="PANTHER" id="PTHR34138:SF1">
    <property type="entry name" value="CELL SHAPE-DETERMINING PROTEIN MREC"/>
    <property type="match status" value="1"/>
</dbReference>
<dbReference type="Gene3D" id="2.40.10.350">
    <property type="entry name" value="Rod shape-determining protein MreC, domain 2"/>
    <property type="match status" value="1"/>
</dbReference>
<dbReference type="Pfam" id="PF04085">
    <property type="entry name" value="MreC"/>
    <property type="match status" value="1"/>
</dbReference>
<dbReference type="NCBIfam" id="TIGR00219">
    <property type="entry name" value="mreC"/>
    <property type="match status" value="1"/>
</dbReference>
<evidence type="ECO:0000313" key="8">
    <source>
        <dbReference type="EMBL" id="GAA0456846.1"/>
    </source>
</evidence>
<reference evidence="9" key="1">
    <citation type="journal article" date="2019" name="Int. J. Syst. Evol. Microbiol.">
        <title>The Global Catalogue of Microorganisms (GCM) 10K type strain sequencing project: providing services to taxonomists for standard genome sequencing and annotation.</title>
        <authorList>
            <consortium name="The Broad Institute Genomics Platform"/>
            <consortium name="The Broad Institute Genome Sequencing Center for Infectious Disease"/>
            <person name="Wu L."/>
            <person name="Ma J."/>
        </authorList>
    </citation>
    <scope>NUCLEOTIDE SEQUENCE [LARGE SCALE GENOMIC DNA]</scope>
    <source>
        <strain evidence="9">JCM 14193</strain>
    </source>
</reference>
<protein>
    <recommendedName>
        <fullName evidence="2 5">Cell shape-determining protein MreC</fullName>
    </recommendedName>
    <alternativeName>
        <fullName evidence="4 5">Cell shape protein MreC</fullName>
    </alternativeName>
</protein>
<organism evidence="8 9">
    <name type="scientific">Alkalibacillus silvisoli</name>
    <dbReference type="NCBI Taxonomy" id="392823"/>
    <lineage>
        <taxon>Bacteria</taxon>
        <taxon>Bacillati</taxon>
        <taxon>Bacillota</taxon>
        <taxon>Bacilli</taxon>
        <taxon>Bacillales</taxon>
        <taxon>Bacillaceae</taxon>
        <taxon>Alkalibacillus</taxon>
    </lineage>
</organism>
<dbReference type="PIRSF" id="PIRSF038471">
    <property type="entry name" value="MreC"/>
    <property type="match status" value="1"/>
</dbReference>